<dbReference type="Gene3D" id="1.10.10.2830">
    <property type="match status" value="1"/>
</dbReference>
<evidence type="ECO:0000259" key="2">
    <source>
        <dbReference type="SMART" id="SM00470"/>
    </source>
</evidence>
<dbReference type="SUPFAM" id="SSF110849">
    <property type="entry name" value="ParB/Sulfiredoxin"/>
    <property type="match status" value="1"/>
</dbReference>
<protein>
    <submittedName>
        <fullName evidence="3">Chromosome partitioning protein ParB</fullName>
    </submittedName>
</protein>
<keyword evidence="4" id="KW-1185">Reference proteome</keyword>
<dbReference type="GO" id="GO:0007059">
    <property type="term" value="P:chromosome segregation"/>
    <property type="evidence" value="ECO:0007669"/>
    <property type="project" value="TreeGrafter"/>
</dbReference>
<name>A0A2T1LR23_9CHRO</name>
<proteinExistence type="inferred from homology"/>
<dbReference type="SMART" id="SM00470">
    <property type="entry name" value="ParB"/>
    <property type="match status" value="1"/>
</dbReference>
<feature type="domain" description="ParB-like N-terminal" evidence="2">
    <location>
        <begin position="23"/>
        <end position="114"/>
    </location>
</feature>
<dbReference type="GO" id="GO:0005694">
    <property type="term" value="C:chromosome"/>
    <property type="evidence" value="ECO:0007669"/>
    <property type="project" value="TreeGrafter"/>
</dbReference>
<dbReference type="Proteomes" id="UP000239001">
    <property type="component" value="Unassembled WGS sequence"/>
</dbReference>
<dbReference type="InterPro" id="IPR050336">
    <property type="entry name" value="Chromosome_partition/occlusion"/>
</dbReference>
<evidence type="ECO:0000313" key="3">
    <source>
        <dbReference type="EMBL" id="PSF30495.1"/>
    </source>
</evidence>
<accession>A0A2T1LR23</accession>
<gene>
    <name evidence="3" type="ORF">C7H19_23820</name>
</gene>
<dbReference type="GO" id="GO:0003677">
    <property type="term" value="F:DNA binding"/>
    <property type="evidence" value="ECO:0007669"/>
    <property type="project" value="InterPro"/>
</dbReference>
<dbReference type="NCBIfam" id="TIGR00180">
    <property type="entry name" value="parB_part"/>
    <property type="match status" value="1"/>
</dbReference>
<dbReference type="InterPro" id="IPR036086">
    <property type="entry name" value="ParB/Sulfiredoxin_sf"/>
</dbReference>
<dbReference type="SUPFAM" id="SSF109709">
    <property type="entry name" value="KorB DNA-binding domain-like"/>
    <property type="match status" value="1"/>
</dbReference>
<dbReference type="OrthoDB" id="9802051at2"/>
<comment type="similarity">
    <text evidence="1">Belongs to the ParB family.</text>
</comment>
<comment type="caution">
    <text evidence="3">The sequence shown here is derived from an EMBL/GenBank/DDBJ whole genome shotgun (WGS) entry which is preliminary data.</text>
</comment>
<dbReference type="InterPro" id="IPR041468">
    <property type="entry name" value="HTH_ParB/Spo0J"/>
</dbReference>
<dbReference type="PANTHER" id="PTHR33375:SF7">
    <property type="entry name" value="CHROMOSOME 2-PARTITIONING PROTEIN PARB-RELATED"/>
    <property type="match status" value="1"/>
</dbReference>
<reference evidence="3 4" key="2">
    <citation type="submission" date="2018-03" db="EMBL/GenBank/DDBJ databases">
        <authorList>
            <person name="Keele B.F."/>
        </authorList>
    </citation>
    <scope>NUCLEOTIDE SEQUENCE [LARGE SCALE GENOMIC DNA]</scope>
    <source>
        <strain evidence="3 4">CCALA 016</strain>
    </source>
</reference>
<dbReference type="EMBL" id="PXOH01000055">
    <property type="protein sequence ID" value="PSF30495.1"/>
    <property type="molecule type" value="Genomic_DNA"/>
</dbReference>
<evidence type="ECO:0000256" key="1">
    <source>
        <dbReference type="ARBA" id="ARBA00006295"/>
    </source>
</evidence>
<organism evidence="3 4">
    <name type="scientific">Aphanothece hegewaldii CCALA 016</name>
    <dbReference type="NCBI Taxonomy" id="2107694"/>
    <lineage>
        <taxon>Bacteria</taxon>
        <taxon>Bacillati</taxon>
        <taxon>Cyanobacteriota</taxon>
        <taxon>Cyanophyceae</taxon>
        <taxon>Oscillatoriophycideae</taxon>
        <taxon>Chroococcales</taxon>
        <taxon>Aphanothecaceae</taxon>
        <taxon>Aphanothece</taxon>
    </lineage>
</organism>
<evidence type="ECO:0000313" key="4">
    <source>
        <dbReference type="Proteomes" id="UP000239001"/>
    </source>
</evidence>
<dbReference type="Pfam" id="PF02195">
    <property type="entry name" value="ParB_N"/>
    <property type="match status" value="1"/>
</dbReference>
<dbReference type="Gene3D" id="3.90.1530.30">
    <property type="match status" value="1"/>
</dbReference>
<dbReference type="PANTHER" id="PTHR33375">
    <property type="entry name" value="CHROMOSOME-PARTITIONING PROTEIN PARB-RELATED"/>
    <property type="match status" value="1"/>
</dbReference>
<reference evidence="3 4" key="1">
    <citation type="submission" date="2018-03" db="EMBL/GenBank/DDBJ databases">
        <title>The ancient ancestry and fast evolution of plastids.</title>
        <authorList>
            <person name="Moore K.R."/>
            <person name="Magnabosco C."/>
            <person name="Momper L."/>
            <person name="Gold D.A."/>
            <person name="Bosak T."/>
            <person name="Fournier G.P."/>
        </authorList>
    </citation>
    <scope>NUCLEOTIDE SEQUENCE [LARGE SCALE GENOMIC DNA]</scope>
    <source>
        <strain evidence="3 4">CCALA 016</strain>
    </source>
</reference>
<dbReference type="AlphaFoldDB" id="A0A2T1LR23"/>
<dbReference type="InterPro" id="IPR004437">
    <property type="entry name" value="ParB/RepB/Spo0J"/>
</dbReference>
<dbReference type="RefSeq" id="WP_106459402.1">
    <property type="nucleotide sequence ID" value="NZ_PXOH01000055.1"/>
</dbReference>
<dbReference type="InterPro" id="IPR003115">
    <property type="entry name" value="ParB_N"/>
</dbReference>
<dbReference type="Pfam" id="PF17762">
    <property type="entry name" value="HTH_ParB"/>
    <property type="match status" value="1"/>
</dbReference>
<sequence length="306" mass="35256">MATKERRSLNVFTFREGHQNDYQIVPFSQLVPFTHQPRKFFNPIKLAELAATIKKHGILEPLLVRLMNDGQHYEILSGERRYRAGLLAGVNEARVLVLEVDDEEAIEISLLDNLQREDLNPVEEVEGILNLLSFKLKISREQVKSTLYRLQKERKGQTAHNVVGNAQIEVITSIFKSLGLLNLDSFINHRLSLLNLPEDILRTLGEGKIEYTKAKVIARLKDSEQRTELLEDVIAQELSLSQIKERISLLESRESNPLTPTAQTTLSETYQKLKKAQLWKTDPKKWRKAQTLLKKLEELLNEEIEE</sequence>